<keyword evidence="5" id="KW-1185">Reference proteome</keyword>
<organism evidence="4 5">
    <name type="scientific">Polyangium fumosum</name>
    <dbReference type="NCBI Taxonomy" id="889272"/>
    <lineage>
        <taxon>Bacteria</taxon>
        <taxon>Pseudomonadati</taxon>
        <taxon>Myxococcota</taxon>
        <taxon>Polyangia</taxon>
        <taxon>Polyangiales</taxon>
        <taxon>Polyangiaceae</taxon>
        <taxon>Polyangium</taxon>
    </lineage>
</organism>
<feature type="transmembrane region" description="Helical" evidence="1">
    <location>
        <begin position="25"/>
        <end position="44"/>
    </location>
</feature>
<dbReference type="Pfam" id="PF14331">
    <property type="entry name" value="IcmF-related_N"/>
    <property type="match status" value="1"/>
</dbReference>
<reference evidence="4 5" key="1">
    <citation type="submission" date="2019-04" db="EMBL/GenBank/DDBJ databases">
        <authorList>
            <person name="Li Y."/>
            <person name="Wang J."/>
        </authorList>
    </citation>
    <scope>NUCLEOTIDE SEQUENCE [LARGE SCALE GENOMIC DNA]</scope>
    <source>
        <strain evidence="4 5">DSM 14668</strain>
    </source>
</reference>
<feature type="domain" description="Type VI secretion system component TssM1 N-terminal" evidence="3">
    <location>
        <begin position="177"/>
        <end position="433"/>
    </location>
</feature>
<dbReference type="InterPro" id="IPR027417">
    <property type="entry name" value="P-loop_NTPase"/>
</dbReference>
<protein>
    <submittedName>
        <fullName evidence="4">Type VI secretion system membrane subunit TssM</fullName>
    </submittedName>
</protein>
<dbReference type="AlphaFoldDB" id="A0A4U1JBK9"/>
<sequence>MWWVLSALLALIVWALWYILKLPLWLPIVGTVLIVLVSVVRLLWNRIRASRAASALERAIAQQGAQQALNARPERRAEIQELQKQVQGGINALKTSKLGKNKKGGAAALYSLPWYVIIGPPGAGKTTALKHSGLVFPFADPRGGGVRGVGGTRNCDWWFTNEAILLDTAGRYTTEGDDHDEWISFLQMLKRYRSRKPINGVLVAISIAELIDASEQQIESTGKKLRARIDEVMTQLQMVVPVYVLFTKCDLIAGFIEFFGDIRKSDRAQAWGATVKLTENKSNPQQLFEREFDTLVQKVHARSLKRLAQERNREARERIYQFPLEFAGIKRNLTELVQTIFAVNAFQGTPLFRGFYFTSGTQEGRPLDRVLARMGHAMGIRPPETAAQQVTESKSYFLHDVFMNVVFPDGDVASRSAAEIKRQKIMRIAVSAAAFTLGLILSIPSIRSFAQNRELMFSTQERVENAMKINWGEGEPGPKLEQLDPVYARLKELDDFRTNLPLSYGWGMYRGEEIYRPAVTAYVALLQTGFVLPCKTKLEDRLKNAKGKQYLRERTDLKTYLMMSDVANLDVDWETGRLTGLWAELLKATNSTMPEYELKERLAKHVRYYLELVKDKKVLPLPADKALVENVRKTLQSVPVQDRYYELFVNSLNDERYDEAGDDRKENRKYPPLSLADLFVDRPNATKFIQSARYQKDKRFKDVEGPYTDKGHYIVVLNVANAEALLLSEQWVAPLGPDEAIDKIPTNLKRLSEDYDQRYIEQWSDFLADITITPPSTVKEALDLYNILLNTPYPYLQILRAVEDHTQWKKYKKGDGPSVNKDELNKMFNTKLQQQFSQKTGGLRITTNVDVTKMGERPSTVPPSFAALISFGVPPENTRPGQPITDTPLQKYLDSITELRRVMQDIPAPPTSTDMINLSEQLSDVAKKVEAFLQPLDEKAKALLRPLLLNPLRISGTRIAAPGGGNYVDKPKERFPNPFRR</sequence>
<dbReference type="PANTHER" id="PTHR36153:SF1">
    <property type="entry name" value="TYPE VI SECRETION SYSTEM COMPONENT TSSM1"/>
    <property type="match status" value="1"/>
</dbReference>
<comment type="caution">
    <text evidence="4">The sequence shown here is derived from an EMBL/GenBank/DDBJ whole genome shotgun (WGS) entry which is preliminary data.</text>
</comment>
<dbReference type="InterPro" id="IPR053156">
    <property type="entry name" value="T6SS_TssM-like"/>
</dbReference>
<keyword evidence="1" id="KW-0472">Membrane</keyword>
<evidence type="ECO:0000313" key="4">
    <source>
        <dbReference type="EMBL" id="TKD07394.1"/>
    </source>
</evidence>
<evidence type="ECO:0000259" key="2">
    <source>
        <dbReference type="Pfam" id="PF06761"/>
    </source>
</evidence>
<proteinExistence type="predicted"/>
<dbReference type="SUPFAM" id="SSF52540">
    <property type="entry name" value="P-loop containing nucleoside triphosphate hydrolases"/>
    <property type="match status" value="1"/>
</dbReference>
<keyword evidence="1" id="KW-1133">Transmembrane helix</keyword>
<dbReference type="InterPro" id="IPR009612">
    <property type="entry name" value="IcmF-rel"/>
</dbReference>
<accession>A0A4U1JBK9</accession>
<evidence type="ECO:0000259" key="3">
    <source>
        <dbReference type="Pfam" id="PF14331"/>
    </source>
</evidence>
<dbReference type="InterPro" id="IPR017731">
    <property type="entry name" value="TssM1-like"/>
</dbReference>
<feature type="transmembrane region" description="Helical" evidence="1">
    <location>
        <begin position="425"/>
        <end position="446"/>
    </location>
</feature>
<dbReference type="OrthoDB" id="9758229at2"/>
<dbReference type="Pfam" id="PF06761">
    <property type="entry name" value="IcmF-related"/>
    <property type="match status" value="1"/>
</dbReference>
<evidence type="ECO:0000313" key="5">
    <source>
        <dbReference type="Proteomes" id="UP000309215"/>
    </source>
</evidence>
<dbReference type="Proteomes" id="UP000309215">
    <property type="component" value="Unassembled WGS sequence"/>
</dbReference>
<dbReference type="RefSeq" id="WP_136930310.1">
    <property type="nucleotide sequence ID" value="NZ_SSMQ01000017.1"/>
</dbReference>
<name>A0A4U1JBK9_9BACT</name>
<dbReference type="EMBL" id="SSMQ01000017">
    <property type="protein sequence ID" value="TKD07394.1"/>
    <property type="molecule type" value="Genomic_DNA"/>
</dbReference>
<dbReference type="PANTHER" id="PTHR36153">
    <property type="entry name" value="INNER MEMBRANE PROTEIN-RELATED"/>
    <property type="match status" value="1"/>
</dbReference>
<dbReference type="NCBIfam" id="TIGR03348">
    <property type="entry name" value="VI_IcmF"/>
    <property type="match status" value="1"/>
</dbReference>
<keyword evidence="1" id="KW-0812">Transmembrane</keyword>
<dbReference type="InterPro" id="IPR025743">
    <property type="entry name" value="TssM1_N"/>
</dbReference>
<gene>
    <name evidence="4" type="primary">tssM</name>
    <name evidence="4" type="ORF">E8A74_18285</name>
</gene>
<feature type="domain" description="IcmF-related" evidence="2">
    <location>
        <begin position="480"/>
        <end position="807"/>
    </location>
</feature>
<evidence type="ECO:0000256" key="1">
    <source>
        <dbReference type="SAM" id="Phobius"/>
    </source>
</evidence>